<dbReference type="AlphaFoldDB" id="A0AAN9BME8"/>
<dbReference type="InterPro" id="IPR016187">
    <property type="entry name" value="CTDL_fold"/>
</dbReference>
<organism evidence="2 3">
    <name type="scientific">Littorina saxatilis</name>
    <dbReference type="NCBI Taxonomy" id="31220"/>
    <lineage>
        <taxon>Eukaryota</taxon>
        <taxon>Metazoa</taxon>
        <taxon>Spiralia</taxon>
        <taxon>Lophotrochozoa</taxon>
        <taxon>Mollusca</taxon>
        <taxon>Gastropoda</taxon>
        <taxon>Caenogastropoda</taxon>
        <taxon>Littorinimorpha</taxon>
        <taxon>Littorinoidea</taxon>
        <taxon>Littorinidae</taxon>
        <taxon>Littorina</taxon>
    </lineage>
</organism>
<dbReference type="SUPFAM" id="SSF56436">
    <property type="entry name" value="C-type lectin-like"/>
    <property type="match status" value="1"/>
</dbReference>
<dbReference type="InterPro" id="IPR016186">
    <property type="entry name" value="C-type_lectin-like/link_sf"/>
</dbReference>
<feature type="domain" description="C-type lectin" evidence="1">
    <location>
        <begin position="35"/>
        <end position="166"/>
    </location>
</feature>
<dbReference type="Proteomes" id="UP001374579">
    <property type="component" value="Unassembled WGS sequence"/>
</dbReference>
<dbReference type="SMART" id="SM00034">
    <property type="entry name" value="CLECT"/>
    <property type="match status" value="1"/>
</dbReference>
<dbReference type="EMBL" id="JBAMIC010000004">
    <property type="protein sequence ID" value="KAK7108177.1"/>
    <property type="molecule type" value="Genomic_DNA"/>
</dbReference>
<evidence type="ECO:0000313" key="3">
    <source>
        <dbReference type="Proteomes" id="UP001374579"/>
    </source>
</evidence>
<dbReference type="InterPro" id="IPR001304">
    <property type="entry name" value="C-type_lectin-like"/>
</dbReference>
<reference evidence="2 3" key="1">
    <citation type="submission" date="2024-02" db="EMBL/GenBank/DDBJ databases">
        <title>Chromosome-scale genome assembly of the rough periwinkle Littorina saxatilis.</title>
        <authorList>
            <person name="De Jode A."/>
            <person name="Faria R."/>
            <person name="Formenti G."/>
            <person name="Sims Y."/>
            <person name="Smith T.P."/>
            <person name="Tracey A."/>
            <person name="Wood J.M.D."/>
            <person name="Zagrodzka Z.B."/>
            <person name="Johannesson K."/>
            <person name="Butlin R.K."/>
            <person name="Leder E.H."/>
        </authorList>
    </citation>
    <scope>NUCLEOTIDE SEQUENCE [LARGE SCALE GENOMIC DNA]</scope>
    <source>
        <strain evidence="2">Snail1</strain>
        <tissue evidence="2">Muscle</tissue>
    </source>
</reference>
<keyword evidence="3" id="KW-1185">Reference proteome</keyword>
<comment type="caution">
    <text evidence="2">The sequence shown here is derived from an EMBL/GenBank/DDBJ whole genome shotgun (WGS) entry which is preliminary data.</text>
</comment>
<dbReference type="CDD" id="cd00037">
    <property type="entry name" value="CLECT"/>
    <property type="match status" value="1"/>
</dbReference>
<sequence>MVYVAPANMTSAPGWQYFRLISACPVGKAYIADRVTGTCYRLVLTAKKIWVDARDACAENNEALAVLEPVDKASFIRDFFSGNKGITSNNVFIGAKRPTASVPFPPTGPDFVWLNGQAVNMTATAPFWVPGKPGPLGSNQFLRLNGDLDYGWSDAQGTWFQDYICERPFFQ</sequence>
<evidence type="ECO:0000313" key="2">
    <source>
        <dbReference type="EMBL" id="KAK7108177.1"/>
    </source>
</evidence>
<protein>
    <recommendedName>
        <fullName evidence="1">C-type lectin domain-containing protein</fullName>
    </recommendedName>
</protein>
<proteinExistence type="predicted"/>
<gene>
    <name evidence="2" type="ORF">V1264_015961</name>
</gene>
<name>A0AAN9BME8_9CAEN</name>
<evidence type="ECO:0000259" key="1">
    <source>
        <dbReference type="PROSITE" id="PS50041"/>
    </source>
</evidence>
<dbReference type="PROSITE" id="PS50041">
    <property type="entry name" value="C_TYPE_LECTIN_2"/>
    <property type="match status" value="1"/>
</dbReference>
<dbReference type="Gene3D" id="3.10.100.10">
    <property type="entry name" value="Mannose-Binding Protein A, subunit A"/>
    <property type="match status" value="1"/>
</dbReference>
<accession>A0AAN9BME8</accession>